<dbReference type="AlphaFoldDB" id="A0A371IA58"/>
<reference evidence="2" key="1">
    <citation type="submission" date="2018-05" db="EMBL/GenBank/DDBJ databases">
        <title>Draft genome of Mucuna pruriens seed.</title>
        <authorList>
            <person name="Nnadi N.E."/>
            <person name="Vos R."/>
            <person name="Hasami M.H."/>
            <person name="Devisetty U.K."/>
            <person name="Aguiy J.C."/>
        </authorList>
    </citation>
    <scope>NUCLEOTIDE SEQUENCE [LARGE SCALE GENOMIC DNA]</scope>
    <source>
        <strain evidence="2">JCA_2017</strain>
    </source>
</reference>
<feature type="compositionally biased region" description="Low complexity" evidence="1">
    <location>
        <begin position="14"/>
        <end position="33"/>
    </location>
</feature>
<evidence type="ECO:0000256" key="1">
    <source>
        <dbReference type="SAM" id="MobiDB-lite"/>
    </source>
</evidence>
<accession>A0A371IA58</accession>
<dbReference type="STRING" id="157652.A0A371IA58"/>
<feature type="non-terminal residue" evidence="2">
    <location>
        <position position="1"/>
    </location>
</feature>
<dbReference type="Proteomes" id="UP000257109">
    <property type="component" value="Unassembled WGS sequence"/>
</dbReference>
<evidence type="ECO:0000313" key="3">
    <source>
        <dbReference type="Proteomes" id="UP000257109"/>
    </source>
</evidence>
<comment type="caution">
    <text evidence="2">The sequence shown here is derived from an EMBL/GenBank/DDBJ whole genome shotgun (WGS) entry which is preliminary data.</text>
</comment>
<protein>
    <submittedName>
        <fullName evidence="2">Uncharacterized protein</fullName>
    </submittedName>
</protein>
<evidence type="ECO:0000313" key="2">
    <source>
        <dbReference type="EMBL" id="RDY11875.1"/>
    </source>
</evidence>
<dbReference type="OrthoDB" id="1459528at2759"/>
<name>A0A371IA58_MUCPR</name>
<sequence length="123" mass="13058">MLEAEVTPINAITSSNSSSSSLSSSSSSSAPSVESVREVAKGVVAELSKVVVLASPGSKEDFVLKPCSTSERVYMGSKEGKVDFFCIYEIQLQDLIVSLPFNKFEVDVLGTLSVAPSQLHPNE</sequence>
<organism evidence="2 3">
    <name type="scientific">Mucuna pruriens</name>
    <name type="common">Velvet bean</name>
    <name type="synonym">Dolichos pruriens</name>
    <dbReference type="NCBI Taxonomy" id="157652"/>
    <lineage>
        <taxon>Eukaryota</taxon>
        <taxon>Viridiplantae</taxon>
        <taxon>Streptophyta</taxon>
        <taxon>Embryophyta</taxon>
        <taxon>Tracheophyta</taxon>
        <taxon>Spermatophyta</taxon>
        <taxon>Magnoliopsida</taxon>
        <taxon>eudicotyledons</taxon>
        <taxon>Gunneridae</taxon>
        <taxon>Pentapetalae</taxon>
        <taxon>rosids</taxon>
        <taxon>fabids</taxon>
        <taxon>Fabales</taxon>
        <taxon>Fabaceae</taxon>
        <taxon>Papilionoideae</taxon>
        <taxon>50 kb inversion clade</taxon>
        <taxon>NPAAA clade</taxon>
        <taxon>indigoferoid/millettioid clade</taxon>
        <taxon>Phaseoleae</taxon>
        <taxon>Mucuna</taxon>
    </lineage>
</organism>
<dbReference type="EMBL" id="QJKJ01000563">
    <property type="protein sequence ID" value="RDY11875.1"/>
    <property type="molecule type" value="Genomic_DNA"/>
</dbReference>
<gene>
    <name evidence="2" type="ORF">CR513_03407</name>
</gene>
<keyword evidence="3" id="KW-1185">Reference proteome</keyword>
<feature type="region of interest" description="Disordered" evidence="1">
    <location>
        <begin position="1"/>
        <end position="33"/>
    </location>
</feature>
<proteinExistence type="predicted"/>